<feature type="transmembrane region" description="Helical" evidence="10">
    <location>
        <begin position="31"/>
        <end position="50"/>
    </location>
</feature>
<keyword evidence="12" id="KW-1185">Reference proteome</keyword>
<keyword evidence="7 10" id="KW-0472">Membrane</keyword>
<dbReference type="EnsemblPlants" id="AUR62020232-RA">
    <property type="protein sequence ID" value="AUR62020232-RA:cds"/>
    <property type="gene ID" value="AUR62020232"/>
</dbReference>
<name>A0A803LXN1_CHEQI</name>
<feature type="transmembrane region" description="Helical" evidence="10">
    <location>
        <begin position="62"/>
        <end position="81"/>
    </location>
</feature>
<reference evidence="11" key="1">
    <citation type="journal article" date="2017" name="Nature">
        <title>The genome of Chenopodium quinoa.</title>
        <authorList>
            <person name="Jarvis D.E."/>
            <person name="Ho Y.S."/>
            <person name="Lightfoot D.J."/>
            <person name="Schmoeckel S.M."/>
            <person name="Li B."/>
            <person name="Borm T.J.A."/>
            <person name="Ohyanagi H."/>
            <person name="Mineta K."/>
            <person name="Michell C.T."/>
            <person name="Saber N."/>
            <person name="Kharbatia N.M."/>
            <person name="Rupper R.R."/>
            <person name="Sharp A.R."/>
            <person name="Dally N."/>
            <person name="Boughton B.A."/>
            <person name="Woo Y.H."/>
            <person name="Gao G."/>
            <person name="Schijlen E.G.W.M."/>
            <person name="Guo X."/>
            <person name="Momin A.A."/>
            <person name="Negrao S."/>
            <person name="Al-Babili S."/>
            <person name="Gehring C."/>
            <person name="Roessner U."/>
            <person name="Jung C."/>
            <person name="Murphy K."/>
            <person name="Arold S.T."/>
            <person name="Gojobori T."/>
            <person name="van der Linden C.G."/>
            <person name="van Loo E.N."/>
            <person name="Jellen E.N."/>
            <person name="Maughan P.J."/>
            <person name="Tester M."/>
        </authorList>
    </citation>
    <scope>NUCLEOTIDE SEQUENCE [LARGE SCALE GENOMIC DNA]</scope>
    <source>
        <strain evidence="11">cv. PI 614886</strain>
    </source>
</reference>
<reference evidence="11" key="2">
    <citation type="submission" date="2021-03" db="UniProtKB">
        <authorList>
            <consortium name="EnsemblPlants"/>
        </authorList>
    </citation>
    <scope>IDENTIFICATION</scope>
</reference>
<organism evidence="11 12">
    <name type="scientific">Chenopodium quinoa</name>
    <name type="common">Quinoa</name>
    <dbReference type="NCBI Taxonomy" id="63459"/>
    <lineage>
        <taxon>Eukaryota</taxon>
        <taxon>Viridiplantae</taxon>
        <taxon>Streptophyta</taxon>
        <taxon>Embryophyta</taxon>
        <taxon>Tracheophyta</taxon>
        <taxon>Spermatophyta</taxon>
        <taxon>Magnoliopsida</taxon>
        <taxon>eudicotyledons</taxon>
        <taxon>Gunneridae</taxon>
        <taxon>Pentapetalae</taxon>
        <taxon>Caryophyllales</taxon>
        <taxon>Chenopodiaceae</taxon>
        <taxon>Chenopodioideae</taxon>
        <taxon>Atripliceae</taxon>
        <taxon>Chenopodium</taxon>
    </lineage>
</organism>
<keyword evidence="8" id="KW-0407">Ion channel</keyword>
<keyword evidence="5 10" id="KW-1133">Transmembrane helix</keyword>
<comment type="subcellular location">
    <subcellularLocation>
        <location evidence="1">Membrane</location>
        <topology evidence="1">Multi-pass membrane protein</topology>
    </subcellularLocation>
</comment>
<evidence type="ECO:0000256" key="9">
    <source>
        <dbReference type="SAM" id="MobiDB-lite"/>
    </source>
</evidence>
<proteinExistence type="inferred from homology"/>
<dbReference type="SUPFAM" id="SSF48452">
    <property type="entry name" value="TPR-like"/>
    <property type="match status" value="1"/>
</dbReference>
<evidence type="ECO:0000256" key="5">
    <source>
        <dbReference type="ARBA" id="ARBA00022989"/>
    </source>
</evidence>
<feature type="transmembrane region" description="Helical" evidence="10">
    <location>
        <begin position="111"/>
        <end position="131"/>
    </location>
</feature>
<evidence type="ECO:0000256" key="1">
    <source>
        <dbReference type="ARBA" id="ARBA00004141"/>
    </source>
</evidence>
<dbReference type="GO" id="GO:0016020">
    <property type="term" value="C:membrane"/>
    <property type="evidence" value="ECO:0007669"/>
    <property type="project" value="UniProtKB-SubCell"/>
</dbReference>
<evidence type="ECO:0000256" key="4">
    <source>
        <dbReference type="ARBA" id="ARBA00022692"/>
    </source>
</evidence>
<evidence type="ECO:0000313" key="12">
    <source>
        <dbReference type="Proteomes" id="UP000596660"/>
    </source>
</evidence>
<evidence type="ECO:0000256" key="3">
    <source>
        <dbReference type="ARBA" id="ARBA00022448"/>
    </source>
</evidence>
<evidence type="ECO:0000256" key="6">
    <source>
        <dbReference type="ARBA" id="ARBA00023065"/>
    </source>
</evidence>
<evidence type="ECO:0000256" key="7">
    <source>
        <dbReference type="ARBA" id="ARBA00023136"/>
    </source>
</evidence>
<dbReference type="Gramene" id="AUR62020232-RA">
    <property type="protein sequence ID" value="AUR62020232-RA:cds"/>
    <property type="gene ID" value="AUR62020232"/>
</dbReference>
<evidence type="ECO:0008006" key="13">
    <source>
        <dbReference type="Google" id="ProtNLM"/>
    </source>
</evidence>
<dbReference type="GO" id="GO:0015743">
    <property type="term" value="P:malate transport"/>
    <property type="evidence" value="ECO:0007669"/>
    <property type="project" value="InterPro"/>
</dbReference>
<evidence type="ECO:0000313" key="11">
    <source>
        <dbReference type="EnsemblPlants" id="AUR62020232-RA:cds"/>
    </source>
</evidence>
<dbReference type="InterPro" id="IPR011990">
    <property type="entry name" value="TPR-like_helical_dom_sf"/>
</dbReference>
<evidence type="ECO:0000256" key="10">
    <source>
        <dbReference type="SAM" id="Phobius"/>
    </source>
</evidence>
<protein>
    <recommendedName>
        <fullName evidence="13">Aluminum-activated malate transporter</fullName>
    </recommendedName>
</protein>
<feature type="region of interest" description="Disordered" evidence="9">
    <location>
        <begin position="357"/>
        <end position="379"/>
    </location>
</feature>
<accession>A0A803LXN1</accession>
<dbReference type="OMA" id="LHTNSSW"/>
<sequence length="379" mass="41832">MLMSKYDKIKTDISHISQLTKKLAKDDPRRIIHSIKVGFAITLVSLFYYFDPLYQGFGVNAMWAVLTAVVVFEFSVGATLGKGVNRALATIIGGMSGFGAHKLSTLSGNKFVEPFLLGLFVFITGFGLEYFNTSSDINSDDEYKTSIDAINNVLNSKNNIDTLLNYARWEFRHGRFKRGHPWTQYQKIGELARHCACRAEALHGLLYSQVQASNEVKAKFQEPCMKISAESGNALNELSIAIKKMNKPSKAKPHLQKAKQAAENLNLMLKSNIWKNLNLSDVTPAATVANLLADVVSCTEDIAEAVQELASLAKFKDVKDVKVSPQIEKAKLTNQGSTKRRCVANNHVILIEIPSPTSSPRVSVPRDPPSLAMAQQNAE</sequence>
<evidence type="ECO:0000256" key="2">
    <source>
        <dbReference type="ARBA" id="ARBA00007079"/>
    </source>
</evidence>
<keyword evidence="6" id="KW-0406">Ion transport</keyword>
<keyword evidence="4 10" id="KW-0812">Transmembrane</keyword>
<evidence type="ECO:0000256" key="8">
    <source>
        <dbReference type="ARBA" id="ARBA00023303"/>
    </source>
</evidence>
<keyword evidence="3" id="KW-0813">Transport</keyword>
<comment type="similarity">
    <text evidence="2">Belongs to the aromatic acid exporter (TC 2.A.85) family.</text>
</comment>
<dbReference type="GO" id="GO:0034220">
    <property type="term" value="P:monoatomic ion transmembrane transport"/>
    <property type="evidence" value="ECO:0007669"/>
    <property type="project" value="UniProtKB-KW"/>
</dbReference>
<dbReference type="Pfam" id="PF11744">
    <property type="entry name" value="ALMT"/>
    <property type="match status" value="2"/>
</dbReference>
<dbReference type="PANTHER" id="PTHR31086">
    <property type="entry name" value="ALUMINUM-ACTIVATED MALATE TRANSPORTER 10"/>
    <property type="match status" value="1"/>
</dbReference>
<dbReference type="Proteomes" id="UP000596660">
    <property type="component" value="Unplaced"/>
</dbReference>
<dbReference type="InterPro" id="IPR020966">
    <property type="entry name" value="ALMT"/>
</dbReference>
<dbReference type="AlphaFoldDB" id="A0A803LXN1"/>